<evidence type="ECO:0000256" key="6">
    <source>
        <dbReference type="SAM" id="Phobius"/>
    </source>
</evidence>
<dbReference type="PANTHER" id="PTHR23112:SF37">
    <property type="entry name" value="G PROTEIN-COUPLED RECEPTOR GPR1"/>
    <property type="match status" value="1"/>
</dbReference>
<feature type="region of interest" description="Disordered" evidence="5">
    <location>
        <begin position="316"/>
        <end position="338"/>
    </location>
</feature>
<gene>
    <name evidence="8" type="ORF">GFSPODELE1_LOCUS10554</name>
</gene>
<feature type="compositionally biased region" description="Polar residues" evidence="5">
    <location>
        <begin position="547"/>
        <end position="563"/>
    </location>
</feature>
<dbReference type="PROSITE" id="PS50262">
    <property type="entry name" value="G_PROTEIN_RECEP_F1_2"/>
    <property type="match status" value="1"/>
</dbReference>
<dbReference type="EMBL" id="OZ037952">
    <property type="protein sequence ID" value="CAL1716040.1"/>
    <property type="molecule type" value="Genomic_DNA"/>
</dbReference>
<feature type="transmembrane region" description="Helical" evidence="6">
    <location>
        <begin position="16"/>
        <end position="45"/>
    </location>
</feature>
<dbReference type="PANTHER" id="PTHR23112">
    <property type="entry name" value="G PROTEIN-COUPLED RECEPTOR 157-RELATED"/>
    <property type="match status" value="1"/>
</dbReference>
<dbReference type="SUPFAM" id="SSF81321">
    <property type="entry name" value="Family A G protein-coupled receptor-like"/>
    <property type="match status" value="1"/>
</dbReference>
<dbReference type="CDD" id="cd00637">
    <property type="entry name" value="7tm_classA_rhodopsin-like"/>
    <property type="match status" value="1"/>
</dbReference>
<feature type="transmembrane region" description="Helical" evidence="6">
    <location>
        <begin position="140"/>
        <end position="163"/>
    </location>
</feature>
<dbReference type="Gene3D" id="1.20.1070.10">
    <property type="entry name" value="Rhodopsin 7-helix transmembrane proteins"/>
    <property type="match status" value="1"/>
</dbReference>
<evidence type="ECO:0000259" key="7">
    <source>
        <dbReference type="PROSITE" id="PS50262"/>
    </source>
</evidence>
<keyword evidence="3 6" id="KW-1133">Transmembrane helix</keyword>
<keyword evidence="9" id="KW-1185">Reference proteome</keyword>
<feature type="compositionally biased region" description="Pro residues" evidence="5">
    <location>
        <begin position="609"/>
        <end position="620"/>
    </location>
</feature>
<feature type="transmembrane region" description="Helical" evidence="6">
    <location>
        <begin position="283"/>
        <end position="305"/>
    </location>
</feature>
<protein>
    <recommendedName>
        <fullName evidence="7">G-protein coupled receptors family 1 profile domain-containing protein</fullName>
    </recommendedName>
</protein>
<evidence type="ECO:0000256" key="1">
    <source>
        <dbReference type="ARBA" id="ARBA00004141"/>
    </source>
</evidence>
<dbReference type="Proteomes" id="UP001497453">
    <property type="component" value="Chromosome 9"/>
</dbReference>
<reference evidence="9" key="1">
    <citation type="submission" date="2024-04" db="EMBL/GenBank/DDBJ databases">
        <authorList>
            <person name="Shaw F."/>
            <person name="Minotto A."/>
        </authorList>
    </citation>
    <scope>NUCLEOTIDE SEQUENCE [LARGE SCALE GENOMIC DNA]</scope>
</reference>
<comment type="subcellular location">
    <subcellularLocation>
        <location evidence="1">Membrane</location>
        <topology evidence="1">Multi-pass membrane protein</topology>
    </subcellularLocation>
</comment>
<keyword evidence="2 6" id="KW-0812">Transmembrane</keyword>
<evidence type="ECO:0000256" key="4">
    <source>
        <dbReference type="ARBA" id="ARBA00023136"/>
    </source>
</evidence>
<feature type="compositionally biased region" description="Polar residues" evidence="5">
    <location>
        <begin position="358"/>
        <end position="376"/>
    </location>
</feature>
<feature type="domain" description="G-protein coupled receptors family 1 profile" evidence="7">
    <location>
        <begin position="36"/>
        <end position="304"/>
    </location>
</feature>
<evidence type="ECO:0000313" key="9">
    <source>
        <dbReference type="Proteomes" id="UP001497453"/>
    </source>
</evidence>
<evidence type="ECO:0000256" key="5">
    <source>
        <dbReference type="SAM" id="MobiDB-lite"/>
    </source>
</evidence>
<feature type="compositionally biased region" description="Polar residues" evidence="5">
    <location>
        <begin position="392"/>
        <end position="406"/>
    </location>
</feature>
<keyword evidence="4 6" id="KW-0472">Membrane</keyword>
<evidence type="ECO:0000313" key="8">
    <source>
        <dbReference type="EMBL" id="CAL1716040.1"/>
    </source>
</evidence>
<feature type="region of interest" description="Disordered" evidence="5">
    <location>
        <begin position="353"/>
        <end position="470"/>
    </location>
</feature>
<name>A0ABP1E7V1_9APHY</name>
<feature type="region of interest" description="Disordered" evidence="5">
    <location>
        <begin position="547"/>
        <end position="630"/>
    </location>
</feature>
<feature type="compositionally biased region" description="Polar residues" evidence="5">
    <location>
        <begin position="458"/>
        <end position="470"/>
    </location>
</feature>
<accession>A0ABP1E7V1</accession>
<proteinExistence type="predicted"/>
<dbReference type="InterPro" id="IPR017452">
    <property type="entry name" value="GPCR_Rhodpsn_7TM"/>
</dbReference>
<feature type="compositionally biased region" description="Basic and acidic residues" evidence="5">
    <location>
        <begin position="321"/>
        <end position="330"/>
    </location>
</feature>
<sequence>MSQALLQKFQNGQASALIAVIVCAMLSILAINFVWIRAIGVALYARVKRVSSQGLTREQVFFRTQLGLYIVSLLLGSLLSNIGYAINITWVSLGGIQQGTLCSTQGAMTQIGDTASAYFTAAIAVHTFCTLALRSRLPPWLAYFAILLGWLLILAAGVIPAVLPVSTGPIYGTDGSVCGISLQYPIVQTLLHLVPIFLAALVSAVFYSLIFLILRGTLSIKGGLKFTLDPIERWSAQIGTVEYHKFIGAIAQSMLWYPIAYVLFILPHIIVCLLETSGFAAPFAVKVFAIACSALNGVTNVLIFYNTLRVMGPAFTNSSSKSDDAEKSFGTRENSSPVDVAPSVSVVLAHRAFPPPRSMTSPTHSRDTSVISMSGDSTRHLLPPRPAHGRSGSATTASSMQRSITPLSNLERLSSVRSSSSTGSGLPAPRRERRSPVIRRPTMTIEVPSRDDDPLTPINLQTPAPGTNTARRARNSFMKMYGSNSAVIYDDKAQRLTFGGDDIHSASLSRSAGSPSYSSSSSDFSSSAAISDNDVPLSPFMGELVRRTSQATRSPTHQRSASELRTPAGGMSSLAVATLKRNEMAAGNSPSRLKASRRRSKSMEALKPAAPPRPPRPNTPTAPRTGSLYSTADVTSPLSAVMNRAPSTPRSARAPIATLHNVPSRTPTVRTAIPHPEGRGYF</sequence>
<organism evidence="8 9">
    <name type="scientific">Somion occarium</name>
    <dbReference type="NCBI Taxonomy" id="3059160"/>
    <lineage>
        <taxon>Eukaryota</taxon>
        <taxon>Fungi</taxon>
        <taxon>Dikarya</taxon>
        <taxon>Basidiomycota</taxon>
        <taxon>Agaricomycotina</taxon>
        <taxon>Agaricomycetes</taxon>
        <taxon>Polyporales</taxon>
        <taxon>Cerrenaceae</taxon>
        <taxon>Somion</taxon>
    </lineage>
</organism>
<feature type="transmembrane region" description="Helical" evidence="6">
    <location>
        <begin position="255"/>
        <end position="277"/>
    </location>
</feature>
<evidence type="ECO:0000256" key="3">
    <source>
        <dbReference type="ARBA" id="ARBA00022989"/>
    </source>
</evidence>
<feature type="transmembrane region" description="Helical" evidence="6">
    <location>
        <begin position="115"/>
        <end position="133"/>
    </location>
</feature>
<feature type="transmembrane region" description="Helical" evidence="6">
    <location>
        <begin position="66"/>
        <end position="86"/>
    </location>
</feature>
<feature type="compositionally biased region" description="Low complexity" evidence="5">
    <location>
        <begin position="507"/>
        <end position="531"/>
    </location>
</feature>
<feature type="compositionally biased region" description="Low complexity" evidence="5">
    <location>
        <begin position="407"/>
        <end position="426"/>
    </location>
</feature>
<feature type="transmembrane region" description="Helical" evidence="6">
    <location>
        <begin position="190"/>
        <end position="214"/>
    </location>
</feature>
<evidence type="ECO:0000256" key="2">
    <source>
        <dbReference type="ARBA" id="ARBA00022692"/>
    </source>
</evidence>
<feature type="region of interest" description="Disordered" evidence="5">
    <location>
        <begin position="507"/>
        <end position="533"/>
    </location>
</feature>